<dbReference type="EMBL" id="LNXV01000036">
    <property type="protein sequence ID" value="KTC76904.1"/>
    <property type="molecule type" value="Genomic_DNA"/>
</dbReference>
<evidence type="ECO:0000313" key="2">
    <source>
        <dbReference type="Proteomes" id="UP000054742"/>
    </source>
</evidence>
<evidence type="ECO:0000313" key="1">
    <source>
        <dbReference type="EMBL" id="KTC76904.1"/>
    </source>
</evidence>
<name>A0A0W0S0S2_9GAMM</name>
<dbReference type="PATRIC" id="fig|29422.6.peg.3187"/>
<comment type="caution">
    <text evidence="1">The sequence shown here is derived from an EMBL/GenBank/DDBJ whole genome shotgun (WGS) entry which is preliminary data.</text>
</comment>
<accession>A0A0W0S0S2</accession>
<keyword evidence="2" id="KW-1185">Reference proteome</keyword>
<sequence>MNSNVKIIKHKVGLLNLAEELGNVSKACKVIGLSRDTFYRYKSAVDEGGVDALSDQNRIKPNYKNRVDEAIESAVKEHAIEYPAQGAYRVSASYLF</sequence>
<protein>
    <submittedName>
        <fullName evidence="1">Transposase (ISSod13)</fullName>
    </submittedName>
</protein>
<gene>
    <name evidence="1" type="ORF">Lbru_3011</name>
</gene>
<proteinExistence type="predicted"/>
<dbReference type="GO" id="GO:0043565">
    <property type="term" value="F:sequence-specific DNA binding"/>
    <property type="evidence" value="ECO:0007669"/>
    <property type="project" value="InterPro"/>
</dbReference>
<dbReference type="Proteomes" id="UP000054742">
    <property type="component" value="Unassembled WGS sequence"/>
</dbReference>
<dbReference type="SUPFAM" id="SSF48295">
    <property type="entry name" value="TrpR-like"/>
    <property type="match status" value="1"/>
</dbReference>
<dbReference type="Pfam" id="PF13551">
    <property type="entry name" value="HTH_29"/>
    <property type="match status" value="1"/>
</dbReference>
<dbReference type="InterPro" id="IPR010921">
    <property type="entry name" value="Trp_repressor/repl_initiator"/>
</dbReference>
<reference evidence="1 2" key="1">
    <citation type="submission" date="2015-11" db="EMBL/GenBank/DDBJ databases">
        <title>Genomic analysis of 38 Legionella species identifies large and diverse effector repertoires.</title>
        <authorList>
            <person name="Burstein D."/>
            <person name="Amaro F."/>
            <person name="Zusman T."/>
            <person name="Lifshitz Z."/>
            <person name="Cohen O."/>
            <person name="Gilbert J.A."/>
            <person name="Pupko T."/>
            <person name="Shuman H.A."/>
            <person name="Segal G."/>
        </authorList>
    </citation>
    <scope>NUCLEOTIDE SEQUENCE [LARGE SCALE GENOMIC DNA]</scope>
    <source>
        <strain evidence="1 2">ATCC 43878</strain>
    </source>
</reference>
<organism evidence="1 2">
    <name type="scientific">Legionella brunensis</name>
    <dbReference type="NCBI Taxonomy" id="29422"/>
    <lineage>
        <taxon>Bacteria</taxon>
        <taxon>Pseudomonadati</taxon>
        <taxon>Pseudomonadota</taxon>
        <taxon>Gammaproteobacteria</taxon>
        <taxon>Legionellales</taxon>
        <taxon>Legionellaceae</taxon>
        <taxon>Legionella</taxon>
    </lineage>
</organism>
<dbReference type="AlphaFoldDB" id="A0A0W0S0S2"/>